<dbReference type="NCBIfam" id="NF003144">
    <property type="entry name" value="PRK04069.1"/>
    <property type="match status" value="1"/>
</dbReference>
<name>A0A6B8RST0_9BACL</name>
<dbReference type="InterPro" id="IPR036890">
    <property type="entry name" value="HATPase_C_sf"/>
</dbReference>
<dbReference type="Gene3D" id="3.30.565.10">
    <property type="entry name" value="Histidine kinase-like ATPase, C-terminal domain"/>
    <property type="match status" value="1"/>
</dbReference>
<protein>
    <submittedName>
        <fullName evidence="3">Anti-sigma B factor RsbW</fullName>
        <ecNumber evidence="3">2.7.11.1</ecNumber>
    </submittedName>
</protein>
<accession>A0A6B8RST0</accession>
<feature type="domain" description="Histidine kinase/HSP90-like ATPase" evidence="2">
    <location>
        <begin position="8"/>
        <end position="136"/>
    </location>
</feature>
<dbReference type="EC" id="2.7.11.1" evidence="3"/>
<evidence type="ECO:0000313" key="3">
    <source>
        <dbReference type="EMBL" id="QGQ98625.1"/>
    </source>
</evidence>
<dbReference type="KEGG" id="ppsc:EHS13_28965"/>
<sequence length="138" mass="15211">MNEIRLKIPAHADYVELVRLCLYGIASDMGFSLEAIDDMKVAAAEACNNAVLHANPQGETNFIDIVFEITEASLTIRVKDQGLSFDFQETLARETSLHNKAVNELQTSGLGLFLMQALMDDVTVLTENGTEVILTKHI</sequence>
<dbReference type="SUPFAM" id="SSF55874">
    <property type="entry name" value="ATPase domain of HSP90 chaperone/DNA topoisomerase II/histidine kinase"/>
    <property type="match status" value="1"/>
</dbReference>
<dbReference type="CDD" id="cd16936">
    <property type="entry name" value="HATPase_RsbW-like"/>
    <property type="match status" value="1"/>
</dbReference>
<keyword evidence="1" id="KW-0418">Kinase</keyword>
<dbReference type="RefSeq" id="WP_155703734.1">
    <property type="nucleotide sequence ID" value="NZ_CP034235.1"/>
</dbReference>
<evidence type="ECO:0000256" key="1">
    <source>
        <dbReference type="ARBA" id="ARBA00022527"/>
    </source>
</evidence>
<dbReference type="PANTHER" id="PTHR35526">
    <property type="entry name" value="ANTI-SIGMA-F FACTOR RSBW-RELATED"/>
    <property type="match status" value="1"/>
</dbReference>
<dbReference type="GO" id="GO:0004674">
    <property type="term" value="F:protein serine/threonine kinase activity"/>
    <property type="evidence" value="ECO:0007669"/>
    <property type="project" value="UniProtKB-KW"/>
</dbReference>
<reference evidence="4" key="1">
    <citation type="submission" date="2018-11" db="EMBL/GenBank/DDBJ databases">
        <title>Complete genome sequence of Paenibacillus sp. ML311-T8.</title>
        <authorList>
            <person name="Nam Y.-D."/>
            <person name="Kang J."/>
            <person name="Chung W.-H."/>
            <person name="Park Y.S."/>
        </authorList>
    </citation>
    <scope>NUCLEOTIDE SEQUENCE [LARGE SCALE GENOMIC DNA]</scope>
    <source>
        <strain evidence="4">ML311-T8</strain>
    </source>
</reference>
<dbReference type="AlphaFoldDB" id="A0A6B8RST0"/>
<keyword evidence="1" id="KW-0723">Serine/threonine-protein kinase</keyword>
<evidence type="ECO:0000313" key="4">
    <source>
        <dbReference type="Proteomes" id="UP000426246"/>
    </source>
</evidence>
<dbReference type="PANTHER" id="PTHR35526:SF3">
    <property type="entry name" value="ANTI-SIGMA-F FACTOR RSBW"/>
    <property type="match status" value="1"/>
</dbReference>
<organism evidence="3 4">
    <name type="scientific">Paenibacillus psychroresistens</name>
    <dbReference type="NCBI Taxonomy" id="1778678"/>
    <lineage>
        <taxon>Bacteria</taxon>
        <taxon>Bacillati</taxon>
        <taxon>Bacillota</taxon>
        <taxon>Bacilli</taxon>
        <taxon>Bacillales</taxon>
        <taxon>Paenibacillaceae</taxon>
        <taxon>Paenibacillus</taxon>
    </lineage>
</organism>
<dbReference type="InterPro" id="IPR003594">
    <property type="entry name" value="HATPase_dom"/>
</dbReference>
<gene>
    <name evidence="3" type="primary">rsbW</name>
    <name evidence="3" type="ORF">EHS13_28965</name>
</gene>
<dbReference type="InterPro" id="IPR050267">
    <property type="entry name" value="Anti-sigma-factor_SerPK"/>
</dbReference>
<dbReference type="Proteomes" id="UP000426246">
    <property type="component" value="Chromosome"/>
</dbReference>
<proteinExistence type="predicted"/>
<dbReference type="OrthoDB" id="9798941at2"/>
<keyword evidence="4" id="KW-1185">Reference proteome</keyword>
<dbReference type="Pfam" id="PF13581">
    <property type="entry name" value="HATPase_c_2"/>
    <property type="match status" value="1"/>
</dbReference>
<evidence type="ECO:0000259" key="2">
    <source>
        <dbReference type="Pfam" id="PF13581"/>
    </source>
</evidence>
<dbReference type="EMBL" id="CP034235">
    <property type="protein sequence ID" value="QGQ98625.1"/>
    <property type="molecule type" value="Genomic_DNA"/>
</dbReference>
<keyword evidence="3" id="KW-0808">Transferase</keyword>